<dbReference type="EC" id="2.1.1.-" evidence="10"/>
<keyword evidence="7 10" id="KW-0464">Manganese</keyword>
<comment type="similarity">
    <text evidence="3 10">Belongs to the damage-control phosphatase family. Sugar phosphate phosphatase III subfamily.</text>
</comment>
<evidence type="ECO:0000256" key="1">
    <source>
        <dbReference type="ARBA" id="ARBA00000807"/>
    </source>
</evidence>
<dbReference type="PANTHER" id="PTHR12260">
    <property type="entry name" value="DAMAGE-CONTROL PHOSPHATASE ARMT1"/>
    <property type="match status" value="1"/>
</dbReference>
<name>A0A915CH84_PARUN</name>
<dbReference type="EC" id="3.1.3.-" evidence="10"/>
<comment type="function">
    <text evidence="8 10">Metal-dependent phosphatase that shows phosphatase activity against several substrates, including fructose-1-phosphate and fructose-6-phosphate. Its preference for fructose-1-phosphate, a strong glycating agent that causes DNA damage rather than a canonical yeast metabolite, suggests a damage-control function in hexose phosphate metabolism. Has also been shown to have O-methyltransferase activity that methylates glutamate residues of target proteins to form gamma-glutamyl methyl ester residues. Possibly methylates PCNA, suggesting it is involved in the DNA damage response.</text>
</comment>
<dbReference type="GO" id="GO:0046872">
    <property type="term" value="F:metal ion binding"/>
    <property type="evidence" value="ECO:0007669"/>
    <property type="project" value="UniProtKB-UniRule"/>
</dbReference>
<keyword evidence="5 10" id="KW-0479">Metal-binding</keyword>
<dbReference type="WBParaSite" id="PgR194_g007_t02">
    <property type="protein sequence ID" value="PgR194_g007_t02"/>
    <property type="gene ID" value="PgR194_g007"/>
</dbReference>
<comment type="domain">
    <text evidence="10">Subfamily III proteins have a conserved RTxK motif about 40-50 residues from the C-terminus; the threonine may be replaced by serine or cysteine.</text>
</comment>
<dbReference type="Proteomes" id="UP000887569">
    <property type="component" value="Unplaced"/>
</dbReference>
<dbReference type="PANTHER" id="PTHR12260:SF6">
    <property type="entry name" value="DAMAGE-CONTROL PHOSPHATASE ARMT1"/>
    <property type="match status" value="1"/>
</dbReference>
<dbReference type="GO" id="GO:0005634">
    <property type="term" value="C:nucleus"/>
    <property type="evidence" value="ECO:0007669"/>
    <property type="project" value="TreeGrafter"/>
</dbReference>
<dbReference type="InterPro" id="IPR002791">
    <property type="entry name" value="ARMT1-like_metal-bd"/>
</dbReference>
<keyword evidence="10" id="KW-0489">Methyltransferase</keyword>
<comment type="cofactor">
    <cofactor evidence="10">
        <name>Mn(2+)</name>
        <dbReference type="ChEBI" id="CHEBI:29035"/>
    </cofactor>
    <cofactor evidence="10">
        <name>Ni(2+)</name>
        <dbReference type="ChEBI" id="CHEBI:49786"/>
    </cofactor>
</comment>
<dbReference type="FunFam" id="3.40.50.10880:FF:000005">
    <property type="entry name" value="DUF89-domain-containing protein"/>
    <property type="match status" value="1"/>
</dbReference>
<dbReference type="SUPFAM" id="SSF111321">
    <property type="entry name" value="AF1104-like"/>
    <property type="match status" value="1"/>
</dbReference>
<organism evidence="12 13">
    <name type="scientific">Parascaris univalens</name>
    <name type="common">Nematode worm</name>
    <dbReference type="NCBI Taxonomy" id="6257"/>
    <lineage>
        <taxon>Eukaryota</taxon>
        <taxon>Metazoa</taxon>
        <taxon>Ecdysozoa</taxon>
        <taxon>Nematoda</taxon>
        <taxon>Chromadorea</taxon>
        <taxon>Rhabditida</taxon>
        <taxon>Spirurina</taxon>
        <taxon>Ascaridomorpha</taxon>
        <taxon>Ascaridoidea</taxon>
        <taxon>Ascarididae</taxon>
        <taxon>Parascaris</taxon>
    </lineage>
</organism>
<dbReference type="Pfam" id="PF01937">
    <property type="entry name" value="ARMT1-like_dom"/>
    <property type="match status" value="1"/>
</dbReference>
<proteinExistence type="inferred from homology"/>
<evidence type="ECO:0000313" key="13">
    <source>
        <dbReference type="WBParaSite" id="PgR194_g007_t02"/>
    </source>
</evidence>
<evidence type="ECO:0000256" key="4">
    <source>
        <dbReference type="ARBA" id="ARBA00022596"/>
    </source>
</evidence>
<comment type="catalytic activity">
    <reaction evidence="2 10">
        <text>beta-D-fructose 1-phosphate + H2O = D-fructose + phosphate</text>
        <dbReference type="Rhea" id="RHEA:35603"/>
        <dbReference type="ChEBI" id="CHEBI:15377"/>
        <dbReference type="ChEBI" id="CHEBI:37721"/>
        <dbReference type="ChEBI" id="CHEBI:43474"/>
        <dbReference type="ChEBI" id="CHEBI:138881"/>
    </reaction>
</comment>
<dbReference type="GO" id="GO:0016791">
    <property type="term" value="F:phosphatase activity"/>
    <property type="evidence" value="ECO:0007669"/>
    <property type="project" value="TreeGrafter"/>
</dbReference>
<dbReference type="GO" id="GO:0032259">
    <property type="term" value="P:methylation"/>
    <property type="evidence" value="ECO:0007669"/>
    <property type="project" value="UniProtKB-KW"/>
</dbReference>
<keyword evidence="12" id="KW-1185">Reference proteome</keyword>
<feature type="domain" description="Damage-control phosphatase ARMT1-like metal-binding" evidence="11">
    <location>
        <begin position="57"/>
        <end position="441"/>
    </location>
</feature>
<comment type="catalytic activity">
    <reaction evidence="9 10">
        <text>beta-D-fructose 6-phosphate = dihydroxyacetone + D-glyceraldehyde 3-phosphate</text>
        <dbReference type="Rhea" id="RHEA:28002"/>
        <dbReference type="ChEBI" id="CHEBI:16016"/>
        <dbReference type="ChEBI" id="CHEBI:57634"/>
        <dbReference type="ChEBI" id="CHEBI:59776"/>
    </reaction>
</comment>
<sequence length="468" mass="53470">RRFCRRVVREGGLSPSFSFVPRLCQDSRVLRDRQMPPIASLAPALNGVKEGTFVYKTIKDRWPAILTKVIDQVHRYRHTHIAVHPKDGDRDIKAVIGELAEMRYHLATDKPLRNFDDDLDDISIWNEQLEFLRKMKTEAEVSWYRADWLFVECYLYRRIVGALRKTTTLKQFDPFSAQKHNAYVDGLPAMEQIAKYLTDIEQRQICNGTNDDAISRLLQLCLWGNKCDLSFSCGENAAVSSSPIDQTDQLADKVLVNQIDAAMAILRNAKLKRIDIVLDNAGLELFSDMVLADFLVTKSGAAKVVFHGKAHPWFVSDTTSSDFCWINEMLRGSHVDCLSKLGYRWDQKLTEGQFEFHAHEFWTLPFAYCDMPKYAADLYKDLSEAALIIFKGDLNYRRLVGDREWPLDTPFKVALRGFAPAPLLALRVLKAETQVGLSVDTIKMLEHKFSGRKGWMVSGDYAVVQFDA</sequence>
<dbReference type="GO" id="GO:0051998">
    <property type="term" value="F:protein carboxyl O-methyltransferase activity"/>
    <property type="evidence" value="ECO:0007669"/>
    <property type="project" value="UniProtKB-UniRule"/>
</dbReference>
<protein>
    <recommendedName>
        <fullName evidence="10">Sugar phosphate phosphatase</fullName>
        <ecNumber evidence="10">2.1.1.-</ecNumber>
        <ecNumber evidence="10">3.1.3.-</ecNumber>
    </recommendedName>
</protein>
<evidence type="ECO:0000256" key="10">
    <source>
        <dbReference type="RuleBase" id="RU367030"/>
    </source>
</evidence>
<accession>A0A915CH84</accession>
<evidence type="ECO:0000256" key="7">
    <source>
        <dbReference type="ARBA" id="ARBA00023211"/>
    </source>
</evidence>
<evidence type="ECO:0000256" key="3">
    <source>
        <dbReference type="ARBA" id="ARBA00009519"/>
    </source>
</evidence>
<keyword evidence="6 10" id="KW-0378">Hydrolase</keyword>
<evidence type="ECO:0000313" key="14">
    <source>
        <dbReference type="WBParaSite" id="PgR194_g007_t03"/>
    </source>
</evidence>
<evidence type="ECO:0000313" key="12">
    <source>
        <dbReference type="Proteomes" id="UP000887569"/>
    </source>
</evidence>
<evidence type="ECO:0000256" key="6">
    <source>
        <dbReference type="ARBA" id="ARBA00022801"/>
    </source>
</evidence>
<dbReference type="AlphaFoldDB" id="A0A915CH84"/>
<dbReference type="GO" id="GO:0006974">
    <property type="term" value="P:DNA damage response"/>
    <property type="evidence" value="ECO:0007669"/>
    <property type="project" value="TreeGrafter"/>
</dbReference>
<dbReference type="GO" id="GO:0030643">
    <property type="term" value="P:intracellular phosphate ion homeostasis"/>
    <property type="evidence" value="ECO:0007669"/>
    <property type="project" value="UniProtKB-ARBA"/>
</dbReference>
<evidence type="ECO:0000256" key="9">
    <source>
        <dbReference type="ARBA" id="ARBA00048809"/>
    </source>
</evidence>
<evidence type="ECO:0000256" key="8">
    <source>
        <dbReference type="ARBA" id="ARBA00045980"/>
    </source>
</evidence>
<keyword evidence="4" id="KW-0533">Nickel</keyword>
<dbReference type="GO" id="GO:0016462">
    <property type="term" value="F:pyrophosphatase activity"/>
    <property type="evidence" value="ECO:0007669"/>
    <property type="project" value="UniProtKB-ARBA"/>
</dbReference>
<dbReference type="WBParaSite" id="PgR194_g007_t03">
    <property type="protein sequence ID" value="PgR194_g007_t03"/>
    <property type="gene ID" value="PgR194_g007"/>
</dbReference>
<reference evidence="13 14" key="1">
    <citation type="submission" date="2022-11" db="UniProtKB">
        <authorList>
            <consortium name="WormBaseParasite"/>
        </authorList>
    </citation>
    <scope>IDENTIFICATION</scope>
</reference>
<dbReference type="Gene3D" id="1.20.930.60">
    <property type="match status" value="1"/>
</dbReference>
<comment type="catalytic activity">
    <reaction evidence="1 10">
        <text>L-glutamyl-[protein] + S-adenosyl-L-methionine = [protein]-L-glutamate 5-O-methyl ester + S-adenosyl-L-homocysteine</text>
        <dbReference type="Rhea" id="RHEA:24452"/>
        <dbReference type="Rhea" id="RHEA-COMP:10208"/>
        <dbReference type="Rhea" id="RHEA-COMP:10311"/>
        <dbReference type="ChEBI" id="CHEBI:29973"/>
        <dbReference type="ChEBI" id="CHEBI:57856"/>
        <dbReference type="ChEBI" id="CHEBI:59789"/>
        <dbReference type="ChEBI" id="CHEBI:82795"/>
    </reaction>
</comment>
<evidence type="ECO:0000256" key="2">
    <source>
        <dbReference type="ARBA" id="ARBA00001326"/>
    </source>
</evidence>
<keyword evidence="10" id="KW-0808">Transferase</keyword>
<dbReference type="InterPro" id="IPR036075">
    <property type="entry name" value="ARMT-1-like_metal-bd_sf"/>
</dbReference>
<dbReference type="InterPro" id="IPR039763">
    <property type="entry name" value="ARMT1"/>
</dbReference>
<dbReference type="Gene3D" id="3.40.50.10880">
    <property type="entry name" value="Uncharacterised protein PF01937, DUF89, domain 3"/>
    <property type="match status" value="1"/>
</dbReference>
<evidence type="ECO:0000259" key="11">
    <source>
        <dbReference type="Pfam" id="PF01937"/>
    </source>
</evidence>
<evidence type="ECO:0000256" key="5">
    <source>
        <dbReference type="ARBA" id="ARBA00022723"/>
    </source>
</evidence>